<keyword evidence="1" id="KW-0805">Transcription regulation</keyword>
<evidence type="ECO:0000256" key="1">
    <source>
        <dbReference type="ARBA" id="ARBA00023015"/>
    </source>
</evidence>
<protein>
    <submittedName>
        <fullName evidence="5">MarR family transcriptional regulator</fullName>
    </submittedName>
</protein>
<dbReference type="SUPFAM" id="SSF46785">
    <property type="entry name" value="Winged helix' DNA-binding domain"/>
    <property type="match status" value="1"/>
</dbReference>
<dbReference type="Gene3D" id="1.10.10.10">
    <property type="entry name" value="Winged helix-like DNA-binding domain superfamily/Winged helix DNA-binding domain"/>
    <property type="match status" value="1"/>
</dbReference>
<reference evidence="5 6" key="1">
    <citation type="journal article" date="2019" name="Int. J. Syst. Evol. Microbiol.">
        <title>The Global Catalogue of Microorganisms (GCM) 10K type strain sequencing project: providing services to taxonomists for standard genome sequencing and annotation.</title>
        <authorList>
            <consortium name="The Broad Institute Genomics Platform"/>
            <consortium name="The Broad Institute Genome Sequencing Center for Infectious Disease"/>
            <person name="Wu L."/>
            <person name="Ma J."/>
        </authorList>
    </citation>
    <scope>NUCLEOTIDE SEQUENCE [LARGE SCALE GENOMIC DNA]</scope>
    <source>
        <strain evidence="5 6">JCM 6833</strain>
    </source>
</reference>
<accession>A0ABN3PJA3</accession>
<dbReference type="RefSeq" id="WP_344539600.1">
    <property type="nucleotide sequence ID" value="NZ_BAAATD010000002.1"/>
</dbReference>
<organism evidence="5 6">
    <name type="scientific">Actinomadura fulvescens</name>
    <dbReference type="NCBI Taxonomy" id="46160"/>
    <lineage>
        <taxon>Bacteria</taxon>
        <taxon>Bacillati</taxon>
        <taxon>Actinomycetota</taxon>
        <taxon>Actinomycetes</taxon>
        <taxon>Streptosporangiales</taxon>
        <taxon>Thermomonosporaceae</taxon>
        <taxon>Actinomadura</taxon>
    </lineage>
</organism>
<keyword evidence="2" id="KW-0238">DNA-binding</keyword>
<evidence type="ECO:0000259" key="4">
    <source>
        <dbReference type="Pfam" id="PF12802"/>
    </source>
</evidence>
<dbReference type="PANTHER" id="PTHR38465">
    <property type="entry name" value="HTH-TYPE TRANSCRIPTIONAL REGULATOR MJ1563-RELATED"/>
    <property type="match status" value="1"/>
</dbReference>
<proteinExistence type="predicted"/>
<sequence length="174" mass="20300">MTTPSDPYDEALLRFVERFAIVLGESGIPRMPARVFAFVLADDAETYTAAELAAGLRVSSAAISSAVRYLVQTGLLGRERRPGERVDHYRVYDDDVWSAILRQREPLLRRHEEFLTEGAEMLDPQRPGGQRVRETLEFYRFMRAESPRMIERWQEHRRRHRLGPEHHHDRQDSA</sequence>
<comment type="caution">
    <text evidence="5">The sequence shown here is derived from an EMBL/GenBank/DDBJ whole genome shotgun (WGS) entry which is preliminary data.</text>
</comment>
<feature type="domain" description="HTH marR-type" evidence="4">
    <location>
        <begin position="26"/>
        <end position="83"/>
    </location>
</feature>
<dbReference type="Pfam" id="PF12802">
    <property type="entry name" value="MarR_2"/>
    <property type="match status" value="1"/>
</dbReference>
<evidence type="ECO:0000313" key="6">
    <source>
        <dbReference type="Proteomes" id="UP001501509"/>
    </source>
</evidence>
<name>A0ABN3PJA3_9ACTN</name>
<dbReference type="EMBL" id="BAAATD010000002">
    <property type="protein sequence ID" value="GAA2585997.1"/>
    <property type="molecule type" value="Genomic_DNA"/>
</dbReference>
<evidence type="ECO:0000256" key="2">
    <source>
        <dbReference type="ARBA" id="ARBA00023125"/>
    </source>
</evidence>
<dbReference type="InterPro" id="IPR036388">
    <property type="entry name" value="WH-like_DNA-bd_sf"/>
</dbReference>
<dbReference type="InterPro" id="IPR036390">
    <property type="entry name" value="WH_DNA-bd_sf"/>
</dbReference>
<dbReference type="InterPro" id="IPR000835">
    <property type="entry name" value="HTH_MarR-typ"/>
</dbReference>
<keyword evidence="3" id="KW-0804">Transcription</keyword>
<dbReference type="InterPro" id="IPR052362">
    <property type="entry name" value="HTH-GbsR_regulator"/>
</dbReference>
<dbReference type="Proteomes" id="UP001501509">
    <property type="component" value="Unassembled WGS sequence"/>
</dbReference>
<keyword evidence="6" id="KW-1185">Reference proteome</keyword>
<dbReference type="PANTHER" id="PTHR38465:SF2">
    <property type="entry name" value="HTH-TYPE TRANSCRIPTIONAL REGULATOR MMPR5"/>
    <property type="match status" value="1"/>
</dbReference>
<dbReference type="Gene3D" id="1.10.287.160">
    <property type="entry name" value="HR1 repeat"/>
    <property type="match status" value="1"/>
</dbReference>
<gene>
    <name evidence="5" type="ORF">GCM10010411_18400</name>
</gene>
<evidence type="ECO:0000256" key="3">
    <source>
        <dbReference type="ARBA" id="ARBA00023163"/>
    </source>
</evidence>
<evidence type="ECO:0000313" key="5">
    <source>
        <dbReference type="EMBL" id="GAA2585997.1"/>
    </source>
</evidence>